<reference evidence="2 3" key="1">
    <citation type="submission" date="2014-11" db="EMBL/GenBank/DDBJ databases">
        <authorList>
            <person name="Zhu J."/>
            <person name="Qi W."/>
            <person name="Song R."/>
        </authorList>
    </citation>
    <scope>NUCLEOTIDE SEQUENCE [LARGE SCALE GENOMIC DNA]</scope>
</reference>
<proteinExistence type="predicted"/>
<keyword evidence="1" id="KW-0472">Membrane</keyword>
<dbReference type="VEuPathDB" id="CryptoDB:Vbra_9808"/>
<name>A0A0G4GAK8_VITBC</name>
<keyword evidence="1" id="KW-1133">Transmembrane helix</keyword>
<accession>A0A0G4GAK8</accession>
<evidence type="ECO:0000313" key="2">
    <source>
        <dbReference type="EMBL" id="CEM25764.1"/>
    </source>
</evidence>
<evidence type="ECO:0000313" key="3">
    <source>
        <dbReference type="Proteomes" id="UP000041254"/>
    </source>
</evidence>
<keyword evidence="1" id="KW-0812">Transmembrane</keyword>
<feature type="transmembrane region" description="Helical" evidence="1">
    <location>
        <begin position="34"/>
        <end position="53"/>
    </location>
</feature>
<keyword evidence="3" id="KW-1185">Reference proteome</keyword>
<sequence length="72" mass="8311">MWRRNNIMAPCLHFCRTHTANKLLWSIRDGPPTYSAPLIVLAVMGYLLVPRILQARMINFRSKVINSIMIVS</sequence>
<gene>
    <name evidence="2" type="ORF">Vbra_9808</name>
</gene>
<protein>
    <submittedName>
        <fullName evidence="2">Uncharacterized protein</fullName>
    </submittedName>
</protein>
<dbReference type="Proteomes" id="UP000041254">
    <property type="component" value="Unassembled WGS sequence"/>
</dbReference>
<dbReference type="EMBL" id="CDMY01000603">
    <property type="protein sequence ID" value="CEM25764.1"/>
    <property type="molecule type" value="Genomic_DNA"/>
</dbReference>
<dbReference type="AlphaFoldDB" id="A0A0G4GAK8"/>
<organism evidence="2 3">
    <name type="scientific">Vitrella brassicaformis (strain CCMP3155)</name>
    <dbReference type="NCBI Taxonomy" id="1169540"/>
    <lineage>
        <taxon>Eukaryota</taxon>
        <taxon>Sar</taxon>
        <taxon>Alveolata</taxon>
        <taxon>Colpodellida</taxon>
        <taxon>Vitrellaceae</taxon>
        <taxon>Vitrella</taxon>
    </lineage>
</organism>
<dbReference type="InParanoid" id="A0A0G4GAK8"/>
<evidence type="ECO:0000256" key="1">
    <source>
        <dbReference type="SAM" id="Phobius"/>
    </source>
</evidence>